<dbReference type="SUPFAM" id="SSF46785">
    <property type="entry name" value="Winged helix' DNA-binding domain"/>
    <property type="match status" value="1"/>
</dbReference>
<dbReference type="PANTHER" id="PTHR34293">
    <property type="entry name" value="HTH-TYPE TRANSCRIPTIONAL REGULATOR TRMBL2"/>
    <property type="match status" value="1"/>
</dbReference>
<dbReference type="Pfam" id="PF11495">
    <property type="entry name" value="Regulator_TrmB"/>
    <property type="match status" value="1"/>
</dbReference>
<dbReference type="InterPro" id="IPR002831">
    <property type="entry name" value="Tscrpt_reg_TrmB_N"/>
</dbReference>
<evidence type="ECO:0000256" key="1">
    <source>
        <dbReference type="ARBA" id="ARBA00007287"/>
    </source>
</evidence>
<gene>
    <name evidence="4" type="ORF">ACFPFO_05215</name>
</gene>
<sequence>MNGDELRATLEEAGLSPYQADAYVTLLERGSASATDVATSSSVPDPRIYDVLRDLEQRGYAETYDEGSLHARAHDLATVLEDLRSRATRFETAAEEIEERWDRPDLEDNDVSIVTRFETVLARAESLIRSADNQVQIGLARGEYERLSPVLSAAVEDGVDVKLCLYGDWGTLPREELSAVCTEARHRAIPSPFVALIDRTWTCFSPPADSTNEYGIVVDDRSHAYVFHWYFLTCLWEVQETIYSASDGGLPATYVDVRQCIRRIEPLLESGRRVEATVTGLAVGTGEPVEHRGVVTDVTYAGPSGATEGMPPLSALAGRAYLTMDAGGDTYTVGGWGATLEDVEAERVTVELAEGGD</sequence>
<feature type="domain" description="Transcription regulator TrmB N-terminal" evidence="2">
    <location>
        <begin position="10"/>
        <end position="64"/>
    </location>
</feature>
<feature type="domain" description="Transcription regulator TrmB C-terminal" evidence="3">
    <location>
        <begin position="111"/>
        <end position="352"/>
    </location>
</feature>
<evidence type="ECO:0000313" key="5">
    <source>
        <dbReference type="Proteomes" id="UP001595925"/>
    </source>
</evidence>
<dbReference type="CDD" id="cd09124">
    <property type="entry name" value="PLDc_like_TrmB_middle"/>
    <property type="match status" value="1"/>
</dbReference>
<accession>A0ABD5QBP6</accession>
<dbReference type="PANTHER" id="PTHR34293:SF1">
    <property type="entry name" value="HTH-TYPE TRANSCRIPTIONAL REGULATOR TRMBL2"/>
    <property type="match status" value="1"/>
</dbReference>
<dbReference type="Pfam" id="PF01978">
    <property type="entry name" value="TrmB"/>
    <property type="match status" value="1"/>
</dbReference>
<dbReference type="InterPro" id="IPR051797">
    <property type="entry name" value="TrmB-like"/>
</dbReference>
<dbReference type="Proteomes" id="UP001595925">
    <property type="component" value="Unassembled WGS sequence"/>
</dbReference>
<dbReference type="InterPro" id="IPR021586">
    <property type="entry name" value="Tscrpt_reg_TrmB_C"/>
</dbReference>
<comment type="similarity">
    <text evidence="1">Belongs to the transcriptional regulator TrmB family.</text>
</comment>
<dbReference type="AlphaFoldDB" id="A0ABD5QBP6"/>
<protein>
    <submittedName>
        <fullName evidence="4">TrmB family transcriptional regulator</fullName>
    </submittedName>
</protein>
<evidence type="ECO:0000313" key="4">
    <source>
        <dbReference type="EMBL" id="MFC4987173.1"/>
    </source>
</evidence>
<evidence type="ECO:0000259" key="3">
    <source>
        <dbReference type="Pfam" id="PF11495"/>
    </source>
</evidence>
<evidence type="ECO:0000259" key="2">
    <source>
        <dbReference type="Pfam" id="PF01978"/>
    </source>
</evidence>
<dbReference type="EMBL" id="JBHSJG010000018">
    <property type="protein sequence ID" value="MFC4987173.1"/>
    <property type="molecule type" value="Genomic_DNA"/>
</dbReference>
<dbReference type="RefSeq" id="WP_224828528.1">
    <property type="nucleotide sequence ID" value="NZ_JAIVEF010000007.1"/>
</dbReference>
<proteinExistence type="inferred from homology"/>
<dbReference type="SUPFAM" id="SSF159071">
    <property type="entry name" value="TrmB C-terminal domain-like"/>
    <property type="match status" value="1"/>
</dbReference>
<dbReference type="InterPro" id="IPR036390">
    <property type="entry name" value="WH_DNA-bd_sf"/>
</dbReference>
<reference evidence="4 5" key="1">
    <citation type="journal article" date="2019" name="Int. J. Syst. Evol. Microbiol.">
        <title>The Global Catalogue of Microorganisms (GCM) 10K type strain sequencing project: providing services to taxonomists for standard genome sequencing and annotation.</title>
        <authorList>
            <consortium name="The Broad Institute Genomics Platform"/>
            <consortium name="The Broad Institute Genome Sequencing Center for Infectious Disease"/>
            <person name="Wu L."/>
            <person name="Ma J."/>
        </authorList>
    </citation>
    <scope>NUCLEOTIDE SEQUENCE [LARGE SCALE GENOMIC DNA]</scope>
    <source>
        <strain evidence="4 5">CGMCC 1.15824</strain>
    </source>
</reference>
<keyword evidence="5" id="KW-1185">Reference proteome</keyword>
<dbReference type="InterPro" id="IPR036388">
    <property type="entry name" value="WH-like_DNA-bd_sf"/>
</dbReference>
<comment type="caution">
    <text evidence="4">The sequence shown here is derived from an EMBL/GenBank/DDBJ whole genome shotgun (WGS) entry which is preliminary data.</text>
</comment>
<organism evidence="4 5">
    <name type="scientific">Saliphagus infecundisoli</name>
    <dbReference type="NCBI Taxonomy" id="1849069"/>
    <lineage>
        <taxon>Archaea</taxon>
        <taxon>Methanobacteriati</taxon>
        <taxon>Methanobacteriota</taxon>
        <taxon>Stenosarchaea group</taxon>
        <taxon>Halobacteria</taxon>
        <taxon>Halobacteriales</taxon>
        <taxon>Natrialbaceae</taxon>
        <taxon>Saliphagus</taxon>
    </lineage>
</organism>
<name>A0ABD5QBP6_9EURY</name>
<dbReference type="Gene3D" id="1.10.10.10">
    <property type="entry name" value="Winged helix-like DNA-binding domain superfamily/Winged helix DNA-binding domain"/>
    <property type="match status" value="1"/>
</dbReference>